<protein>
    <submittedName>
        <fullName evidence="2">Response regulator receiver modulated metal dependent phosphohydrolase</fullName>
    </submittedName>
</protein>
<dbReference type="AlphaFoldDB" id="A0A975Y3G9"/>
<dbReference type="InterPro" id="IPR052020">
    <property type="entry name" value="Cyclic_di-GMP/3'3'-cGAMP_PDE"/>
</dbReference>
<name>A0A975Y3G9_9NOST</name>
<reference evidence="2" key="1">
    <citation type="submission" date="2017-04" db="EMBL/GenBank/DDBJ databases">
        <title>Genome deletions in a multicellular cyanobacterial endosymbiont for morphological adaptation in marine diatoms.</title>
        <authorList>
            <person name="Wang Y."/>
            <person name="Gao H."/>
            <person name="Li R."/>
            <person name="Xu X."/>
        </authorList>
    </citation>
    <scope>NUCLEOTIDE SEQUENCE</scope>
    <source>
        <strain evidence="2">FACHB 800</strain>
    </source>
</reference>
<dbReference type="Gene3D" id="1.10.3210.10">
    <property type="entry name" value="Hypothetical protein af1432"/>
    <property type="match status" value="1"/>
</dbReference>
<sequence length="261" mass="29689">MPTDRSTNRGAIVIEKKYETASILRKGNLFLVPEQDMSQSLKSDVHGSSESVTLTQLMAEKCLSTDEFELSEQVLLSFAIAIEHRDSNTGGHCERLVNLGKMFGEYLELSHPEIKTLIRGAYLHDIGKLAIPDQVLLKSEPLTGEDWQIMKRHVVIGEQICQPLRTMKEVLPIIRHHHERWDGSGYPDGLQGGQIPFLTQVFQMVDIYDALKSERPYKKALSTDIALRIMQKEAEAGWRNPQLIEKFVEFIYSRENVQVAV</sequence>
<evidence type="ECO:0000313" key="2">
    <source>
        <dbReference type="EMBL" id="QXE22124.1"/>
    </source>
</evidence>
<dbReference type="InterPro" id="IPR006675">
    <property type="entry name" value="HDIG_dom"/>
</dbReference>
<dbReference type="PANTHER" id="PTHR45228">
    <property type="entry name" value="CYCLIC DI-GMP PHOSPHODIESTERASE TM_0186-RELATED"/>
    <property type="match status" value="1"/>
</dbReference>
<keyword evidence="3" id="KW-1185">Reference proteome</keyword>
<dbReference type="InterPro" id="IPR037522">
    <property type="entry name" value="HD_GYP_dom"/>
</dbReference>
<dbReference type="Proteomes" id="UP000683511">
    <property type="component" value="Chromosome"/>
</dbReference>
<dbReference type="Pfam" id="PF13487">
    <property type="entry name" value="HD_5"/>
    <property type="match status" value="1"/>
</dbReference>
<gene>
    <name evidence="2" type="ORF">B6N60_00805</name>
</gene>
<dbReference type="NCBIfam" id="TIGR00277">
    <property type="entry name" value="HDIG"/>
    <property type="match status" value="1"/>
</dbReference>
<feature type="domain" description="HD-GYP" evidence="1">
    <location>
        <begin position="67"/>
        <end position="261"/>
    </location>
</feature>
<evidence type="ECO:0000313" key="3">
    <source>
        <dbReference type="Proteomes" id="UP000683511"/>
    </source>
</evidence>
<evidence type="ECO:0000259" key="1">
    <source>
        <dbReference type="PROSITE" id="PS51832"/>
    </source>
</evidence>
<dbReference type="PANTHER" id="PTHR45228:SF1">
    <property type="entry name" value="CYCLIC DI-GMP PHOSPHODIESTERASE TM_0186"/>
    <property type="match status" value="1"/>
</dbReference>
<dbReference type="SMART" id="SM00471">
    <property type="entry name" value="HDc"/>
    <property type="match status" value="1"/>
</dbReference>
<accession>A0A975Y3G9</accession>
<dbReference type="EMBL" id="CP021056">
    <property type="protein sequence ID" value="QXE22124.1"/>
    <property type="molecule type" value="Genomic_DNA"/>
</dbReference>
<dbReference type="InterPro" id="IPR003607">
    <property type="entry name" value="HD/PDEase_dom"/>
</dbReference>
<dbReference type="PROSITE" id="PS51832">
    <property type="entry name" value="HD_GYP"/>
    <property type="match status" value="1"/>
</dbReference>
<organism evidence="2 3">
    <name type="scientific">Richelia sinica FACHB-800</name>
    <dbReference type="NCBI Taxonomy" id="1357546"/>
    <lineage>
        <taxon>Bacteria</taxon>
        <taxon>Bacillati</taxon>
        <taxon>Cyanobacteriota</taxon>
        <taxon>Cyanophyceae</taxon>
        <taxon>Nostocales</taxon>
        <taxon>Nostocaceae</taxon>
        <taxon>Richelia</taxon>
    </lineage>
</organism>
<dbReference type="CDD" id="cd00077">
    <property type="entry name" value="HDc"/>
    <property type="match status" value="1"/>
</dbReference>
<dbReference type="SUPFAM" id="SSF109604">
    <property type="entry name" value="HD-domain/PDEase-like"/>
    <property type="match status" value="1"/>
</dbReference>
<dbReference type="KEGG" id="rsin:B6N60_00805"/>
<proteinExistence type="predicted"/>